<evidence type="ECO:0000259" key="1">
    <source>
        <dbReference type="Pfam" id="PF02026"/>
    </source>
</evidence>
<evidence type="ECO:0000313" key="3">
    <source>
        <dbReference type="Proteomes" id="UP000824108"/>
    </source>
</evidence>
<sequence>MDTSDIQLPEELEALVEEMAKNVHEVWAETRIKQGWTYGPERNDKQKKHPCLIPYEELPEEEKEYDRGTSVGTLKLILKLGFRITKE</sequence>
<dbReference type="Proteomes" id="UP000824108">
    <property type="component" value="Unassembled WGS sequence"/>
</dbReference>
<organism evidence="2 3">
    <name type="scientific">Candidatus Bacteroides merdavium</name>
    <dbReference type="NCBI Taxonomy" id="2838472"/>
    <lineage>
        <taxon>Bacteria</taxon>
        <taxon>Pseudomonadati</taxon>
        <taxon>Bacteroidota</taxon>
        <taxon>Bacteroidia</taxon>
        <taxon>Bacteroidales</taxon>
        <taxon>Bacteroidaceae</taxon>
        <taxon>Bacteroides</taxon>
    </lineage>
</organism>
<dbReference type="AlphaFoldDB" id="A0A9D2H0A4"/>
<dbReference type="Gene3D" id="6.20.350.10">
    <property type="match status" value="1"/>
</dbReference>
<dbReference type="GO" id="GO:0014808">
    <property type="term" value="P:release of sequestered calcium ion into cytosol by sarcoplasmic reticulum"/>
    <property type="evidence" value="ECO:0007669"/>
    <property type="project" value="TreeGrafter"/>
</dbReference>
<gene>
    <name evidence="2" type="ORF">H9807_10360</name>
</gene>
<proteinExistence type="predicted"/>
<dbReference type="InterPro" id="IPR015925">
    <property type="entry name" value="Ryanodine_IP3_receptor"/>
</dbReference>
<comment type="caution">
    <text evidence="2">The sequence shown here is derived from an EMBL/GenBank/DDBJ whole genome shotgun (WGS) entry which is preliminary data.</text>
</comment>
<dbReference type="PANTHER" id="PTHR46399:SF8">
    <property type="entry name" value="B30.2_SPRY DOMAIN-CONTAINING PROTEIN"/>
    <property type="match status" value="1"/>
</dbReference>
<dbReference type="GO" id="GO:0034704">
    <property type="term" value="C:calcium channel complex"/>
    <property type="evidence" value="ECO:0007669"/>
    <property type="project" value="TreeGrafter"/>
</dbReference>
<accession>A0A9D2H0A4</accession>
<feature type="domain" description="Ryanodine receptor Ryr" evidence="1">
    <location>
        <begin position="1"/>
        <end position="86"/>
    </location>
</feature>
<name>A0A9D2H0A4_9BACE</name>
<dbReference type="EMBL" id="DXAV01000084">
    <property type="protein sequence ID" value="HIZ92499.1"/>
    <property type="molecule type" value="Genomic_DNA"/>
</dbReference>
<evidence type="ECO:0000313" key="2">
    <source>
        <dbReference type="EMBL" id="HIZ92499.1"/>
    </source>
</evidence>
<dbReference type="GO" id="GO:0005219">
    <property type="term" value="F:ryanodine-sensitive calcium-release channel activity"/>
    <property type="evidence" value="ECO:0007669"/>
    <property type="project" value="TreeGrafter"/>
</dbReference>
<reference evidence="2" key="2">
    <citation type="submission" date="2021-04" db="EMBL/GenBank/DDBJ databases">
        <authorList>
            <person name="Gilroy R."/>
        </authorList>
    </citation>
    <scope>NUCLEOTIDE SEQUENCE</scope>
    <source>
        <strain evidence="2">CHK118-2852</strain>
    </source>
</reference>
<dbReference type="InterPro" id="IPR003032">
    <property type="entry name" value="Ryanodine_rcpt"/>
</dbReference>
<keyword evidence="2" id="KW-0675">Receptor</keyword>
<protein>
    <submittedName>
        <fullName evidence="2">Ryanodine receptor Ryr</fullName>
    </submittedName>
</protein>
<dbReference type="Pfam" id="PF02026">
    <property type="entry name" value="RyR"/>
    <property type="match status" value="1"/>
</dbReference>
<reference evidence="2" key="1">
    <citation type="journal article" date="2021" name="PeerJ">
        <title>Extensive microbial diversity within the chicken gut microbiome revealed by metagenomics and culture.</title>
        <authorList>
            <person name="Gilroy R."/>
            <person name="Ravi A."/>
            <person name="Getino M."/>
            <person name="Pursley I."/>
            <person name="Horton D.L."/>
            <person name="Alikhan N.F."/>
            <person name="Baker D."/>
            <person name="Gharbi K."/>
            <person name="Hall N."/>
            <person name="Watson M."/>
            <person name="Adriaenssens E.M."/>
            <person name="Foster-Nyarko E."/>
            <person name="Jarju S."/>
            <person name="Secka A."/>
            <person name="Antonio M."/>
            <person name="Oren A."/>
            <person name="Chaudhuri R.R."/>
            <person name="La Ragione R."/>
            <person name="Hildebrand F."/>
            <person name="Pallen M.J."/>
        </authorList>
    </citation>
    <scope>NUCLEOTIDE SEQUENCE</scope>
    <source>
        <strain evidence="2">CHK118-2852</strain>
    </source>
</reference>
<dbReference type="PANTHER" id="PTHR46399">
    <property type="entry name" value="B30.2/SPRY DOMAIN-CONTAINING PROTEIN"/>
    <property type="match status" value="1"/>
</dbReference>